<organism evidence="1 2">
    <name type="scientific">Linum tenue</name>
    <dbReference type="NCBI Taxonomy" id="586396"/>
    <lineage>
        <taxon>Eukaryota</taxon>
        <taxon>Viridiplantae</taxon>
        <taxon>Streptophyta</taxon>
        <taxon>Embryophyta</taxon>
        <taxon>Tracheophyta</taxon>
        <taxon>Spermatophyta</taxon>
        <taxon>Magnoliopsida</taxon>
        <taxon>eudicotyledons</taxon>
        <taxon>Gunneridae</taxon>
        <taxon>Pentapetalae</taxon>
        <taxon>rosids</taxon>
        <taxon>fabids</taxon>
        <taxon>Malpighiales</taxon>
        <taxon>Linaceae</taxon>
        <taxon>Linum</taxon>
    </lineage>
</organism>
<comment type="caution">
    <text evidence="1">The sequence shown here is derived from an EMBL/GenBank/DDBJ whole genome shotgun (WGS) entry which is preliminary data.</text>
</comment>
<dbReference type="EMBL" id="CAMGYJ010000002">
    <property type="protein sequence ID" value="CAI0381298.1"/>
    <property type="molecule type" value="Genomic_DNA"/>
</dbReference>
<evidence type="ECO:0000313" key="2">
    <source>
        <dbReference type="Proteomes" id="UP001154282"/>
    </source>
</evidence>
<dbReference type="Proteomes" id="UP001154282">
    <property type="component" value="Unassembled WGS sequence"/>
</dbReference>
<reference evidence="1" key="1">
    <citation type="submission" date="2022-08" db="EMBL/GenBank/DDBJ databases">
        <authorList>
            <person name="Gutierrez-Valencia J."/>
        </authorList>
    </citation>
    <scope>NUCLEOTIDE SEQUENCE</scope>
</reference>
<sequence length="110" mass="12791">FDVVVETREGIVEAEFFSAPPHSVCPHTIGILRRWRNVAEWSCFSFMDEFYHSGQHKRMDAFAGLLYLENPRAHVPCSEMEEYYMVQCKQWVLKECLGTTLKVTDGREGN</sequence>
<accession>A0AAV0H8I4</accession>
<feature type="non-terminal residue" evidence="1">
    <location>
        <position position="1"/>
    </location>
</feature>
<protein>
    <submittedName>
        <fullName evidence="1">Uncharacterized protein</fullName>
    </submittedName>
</protein>
<keyword evidence="2" id="KW-1185">Reference proteome</keyword>
<gene>
    <name evidence="1" type="ORF">LITE_LOCUS3085</name>
</gene>
<name>A0AAV0H8I4_9ROSI</name>
<evidence type="ECO:0000313" key="1">
    <source>
        <dbReference type="EMBL" id="CAI0381298.1"/>
    </source>
</evidence>
<proteinExistence type="predicted"/>
<dbReference type="AlphaFoldDB" id="A0AAV0H8I4"/>